<dbReference type="Proteomes" id="UP000219546">
    <property type="component" value="Unassembled WGS sequence"/>
</dbReference>
<keyword evidence="3" id="KW-0597">Phosphoprotein</keyword>
<keyword evidence="4" id="KW-0808">Transferase</keyword>
<dbReference type="CDD" id="cd00130">
    <property type="entry name" value="PAS"/>
    <property type="match status" value="2"/>
</dbReference>
<gene>
    <name evidence="12" type="ORF">SAMN05877753_10859</name>
</gene>
<protein>
    <recommendedName>
        <fullName evidence="2">histidine kinase</fullName>
        <ecNumber evidence="2">2.7.13.3</ecNumber>
    </recommendedName>
</protein>
<dbReference type="EC" id="2.7.13.3" evidence="2"/>
<dbReference type="SUPFAM" id="SSF47384">
    <property type="entry name" value="Homodimeric domain of signal transducing histidine kinase"/>
    <property type="match status" value="1"/>
</dbReference>
<dbReference type="AlphaFoldDB" id="A0A285D2C4"/>
<dbReference type="Gene3D" id="1.10.287.130">
    <property type="match status" value="1"/>
</dbReference>
<dbReference type="InterPro" id="IPR005467">
    <property type="entry name" value="His_kinase_dom"/>
</dbReference>
<evidence type="ECO:0000256" key="8">
    <source>
        <dbReference type="ARBA" id="ARBA00022969"/>
    </source>
</evidence>
<dbReference type="EMBL" id="OAOP01000008">
    <property type="protein sequence ID" value="SNX73961.1"/>
    <property type="molecule type" value="Genomic_DNA"/>
</dbReference>
<dbReference type="Gene3D" id="3.30.565.10">
    <property type="entry name" value="Histidine kinase-like ATPase, C-terminal domain"/>
    <property type="match status" value="1"/>
</dbReference>
<dbReference type="InterPro" id="IPR004358">
    <property type="entry name" value="Sig_transdc_His_kin-like_C"/>
</dbReference>
<dbReference type="InterPro" id="IPR003661">
    <property type="entry name" value="HisK_dim/P_dom"/>
</dbReference>
<keyword evidence="6 12" id="KW-0418">Kinase</keyword>
<evidence type="ECO:0000256" key="7">
    <source>
        <dbReference type="ARBA" id="ARBA00022840"/>
    </source>
</evidence>
<feature type="domain" description="PAS" evidence="11">
    <location>
        <begin position="274"/>
        <end position="329"/>
    </location>
</feature>
<evidence type="ECO:0000256" key="1">
    <source>
        <dbReference type="ARBA" id="ARBA00000085"/>
    </source>
</evidence>
<evidence type="ECO:0000259" key="11">
    <source>
        <dbReference type="PROSITE" id="PS50112"/>
    </source>
</evidence>
<dbReference type="Pfam" id="PF02518">
    <property type="entry name" value="HATPase_c"/>
    <property type="match status" value="1"/>
</dbReference>
<dbReference type="Pfam" id="PF13426">
    <property type="entry name" value="PAS_9"/>
    <property type="match status" value="3"/>
</dbReference>
<dbReference type="PRINTS" id="PR00344">
    <property type="entry name" value="BCTRLSENSOR"/>
</dbReference>
<keyword evidence="8" id="KW-0749">Sporulation</keyword>
<feature type="domain" description="PAS" evidence="11">
    <location>
        <begin position="154"/>
        <end position="224"/>
    </location>
</feature>
<accession>A0A285D2C4</accession>
<reference evidence="12 13" key="1">
    <citation type="submission" date="2017-08" db="EMBL/GenBank/DDBJ databases">
        <authorList>
            <person name="de Groot N.N."/>
        </authorList>
    </citation>
    <scope>NUCLEOTIDE SEQUENCE [LARGE SCALE GENOMIC DNA]</scope>
    <source>
        <strain evidence="12 13">JC228</strain>
    </source>
</reference>
<dbReference type="Pfam" id="PF00512">
    <property type="entry name" value="HisKA"/>
    <property type="match status" value="1"/>
</dbReference>
<dbReference type="PANTHER" id="PTHR43065:SF34">
    <property type="entry name" value="SPORULATION KINASE A"/>
    <property type="match status" value="1"/>
</dbReference>
<dbReference type="InterPro" id="IPR003594">
    <property type="entry name" value="HATPase_dom"/>
</dbReference>
<organism evidence="12 13">
    <name type="scientific">Bacillus oleivorans</name>
    <dbReference type="NCBI Taxonomy" id="1448271"/>
    <lineage>
        <taxon>Bacteria</taxon>
        <taxon>Bacillati</taxon>
        <taxon>Bacillota</taxon>
        <taxon>Bacilli</taxon>
        <taxon>Bacillales</taxon>
        <taxon>Bacillaceae</taxon>
        <taxon>Bacillus</taxon>
    </lineage>
</organism>
<feature type="domain" description="Histidine kinase" evidence="10">
    <location>
        <begin position="529"/>
        <end position="734"/>
    </location>
</feature>
<dbReference type="SUPFAM" id="SSF55785">
    <property type="entry name" value="PYP-like sensor domain (PAS domain)"/>
    <property type="match status" value="4"/>
</dbReference>
<keyword evidence="9" id="KW-0902">Two-component regulatory system</keyword>
<dbReference type="InterPro" id="IPR036097">
    <property type="entry name" value="HisK_dim/P_sf"/>
</dbReference>
<dbReference type="CDD" id="cd00082">
    <property type="entry name" value="HisKA"/>
    <property type="match status" value="1"/>
</dbReference>
<dbReference type="GO" id="GO:0000155">
    <property type="term" value="F:phosphorelay sensor kinase activity"/>
    <property type="evidence" value="ECO:0007669"/>
    <property type="project" value="InterPro"/>
</dbReference>
<keyword evidence="13" id="KW-1185">Reference proteome</keyword>
<dbReference type="NCBIfam" id="TIGR00229">
    <property type="entry name" value="sensory_box"/>
    <property type="match status" value="3"/>
</dbReference>
<evidence type="ECO:0000259" key="10">
    <source>
        <dbReference type="PROSITE" id="PS50109"/>
    </source>
</evidence>
<dbReference type="InterPro" id="IPR000014">
    <property type="entry name" value="PAS"/>
</dbReference>
<evidence type="ECO:0000256" key="3">
    <source>
        <dbReference type="ARBA" id="ARBA00022553"/>
    </source>
</evidence>
<dbReference type="GO" id="GO:0030435">
    <property type="term" value="P:sporulation resulting in formation of a cellular spore"/>
    <property type="evidence" value="ECO:0007669"/>
    <property type="project" value="UniProtKB-KW"/>
</dbReference>
<name>A0A285D2C4_9BACI</name>
<dbReference type="FunFam" id="1.10.287.130:FF:000040">
    <property type="entry name" value="PAS domain-containing sensor histidine kinase"/>
    <property type="match status" value="1"/>
</dbReference>
<dbReference type="InterPro" id="IPR013656">
    <property type="entry name" value="PAS_4"/>
</dbReference>
<evidence type="ECO:0000256" key="6">
    <source>
        <dbReference type="ARBA" id="ARBA00022777"/>
    </source>
</evidence>
<dbReference type="SUPFAM" id="SSF55874">
    <property type="entry name" value="ATPase domain of HSP90 chaperone/DNA topoisomerase II/histidine kinase"/>
    <property type="match status" value="1"/>
</dbReference>
<comment type="catalytic activity">
    <reaction evidence="1">
        <text>ATP + protein L-histidine = ADP + protein N-phospho-L-histidine.</text>
        <dbReference type="EC" id="2.7.13.3"/>
    </reaction>
</comment>
<keyword evidence="7" id="KW-0067">ATP-binding</keyword>
<dbReference type="InterPro" id="IPR036890">
    <property type="entry name" value="HATPase_C_sf"/>
</dbReference>
<evidence type="ECO:0000256" key="9">
    <source>
        <dbReference type="ARBA" id="ARBA00023012"/>
    </source>
</evidence>
<dbReference type="PROSITE" id="PS50112">
    <property type="entry name" value="PAS"/>
    <property type="match status" value="2"/>
</dbReference>
<dbReference type="SMART" id="SM00388">
    <property type="entry name" value="HisKA"/>
    <property type="match status" value="1"/>
</dbReference>
<dbReference type="Pfam" id="PF08448">
    <property type="entry name" value="PAS_4"/>
    <property type="match status" value="1"/>
</dbReference>
<dbReference type="InterPro" id="IPR035965">
    <property type="entry name" value="PAS-like_dom_sf"/>
</dbReference>
<keyword evidence="5" id="KW-0547">Nucleotide-binding</keyword>
<sequence length="740" mass="85643">MVRGVRALNEQFLVIEKEEYEKLKKRVKELEERVSITNTFYQNSLDAAILLQEDLKIVEVNQAAVQLFEEDEETLLQKSILDFLSLVPKEIYNHQRNQLKAHGQHVDELLLTLGNSKVKHVQYIGIDVVKPDHDLMILRDISFSKEMEREQAITTHMFSDVFKRAVDGILFFNKDGVIVDVNPSLTKSLNTKKEKIIGRKLEEMVPSQYHFKLYKQWKHLMEMGISKGEIPFKIGDTQCIFEFSTSSNIHNGLYMSIMRDITEKKEMEAKIKENEQLFADLFEGALDAIVLWDHSFTIVKANEAACRLFECTYEELLTKKLDDFVYQKDEHYKSILNRLNQSGGIRAETLFLMPNGQMKLIEFTSRSHSIDGYNMTILRNVSEQRQMEKELRESEQKFRRIFEGSLDGFILWTNHYEIVDINHNGIKILELDKKVCLGKKFNQILGNKIEGFSEIKRHLGALRQKGQDHGNLTITLINKRKKHIEFSTKLNILKGLHLTIFRDITERLEMQEQLRKSDTLNVVGELAAGIAHEIRNPMTALKGFIQLLQSSVKEDHSMYFKVITSELQRIESIITEFLVLAKPQAVHYLKKDIVQIMKETLELLNAQAMMHNVQFQTIFYRDIPKVYCEPNQLKQVFINIIKNAIEAMPKGGVITVSIQRYMDQIRVSIRDEGSGISKGRLKKLGEPFYTTKERGTGLGLMVSYKIIEEHLGFIEVESEVGNGTVFHIILPIRDSESNHV</sequence>
<dbReference type="SMART" id="SM00091">
    <property type="entry name" value="PAS"/>
    <property type="match status" value="4"/>
</dbReference>
<evidence type="ECO:0000256" key="5">
    <source>
        <dbReference type="ARBA" id="ARBA00022741"/>
    </source>
</evidence>
<evidence type="ECO:0000313" key="12">
    <source>
        <dbReference type="EMBL" id="SNX73961.1"/>
    </source>
</evidence>
<evidence type="ECO:0000256" key="4">
    <source>
        <dbReference type="ARBA" id="ARBA00022679"/>
    </source>
</evidence>
<dbReference type="PROSITE" id="PS50109">
    <property type="entry name" value="HIS_KIN"/>
    <property type="match status" value="1"/>
</dbReference>
<dbReference type="GO" id="GO:0005524">
    <property type="term" value="F:ATP binding"/>
    <property type="evidence" value="ECO:0007669"/>
    <property type="project" value="UniProtKB-KW"/>
</dbReference>
<dbReference type="PANTHER" id="PTHR43065">
    <property type="entry name" value="SENSOR HISTIDINE KINASE"/>
    <property type="match status" value="1"/>
</dbReference>
<dbReference type="Gene3D" id="3.30.450.20">
    <property type="entry name" value="PAS domain"/>
    <property type="match status" value="4"/>
</dbReference>
<evidence type="ECO:0000256" key="2">
    <source>
        <dbReference type="ARBA" id="ARBA00012438"/>
    </source>
</evidence>
<proteinExistence type="predicted"/>
<dbReference type="SMART" id="SM00387">
    <property type="entry name" value="HATPase_c"/>
    <property type="match status" value="1"/>
</dbReference>
<evidence type="ECO:0000313" key="13">
    <source>
        <dbReference type="Proteomes" id="UP000219546"/>
    </source>
</evidence>